<dbReference type="EMBL" id="UIGB01000001">
    <property type="protein sequence ID" value="SUU83101.1"/>
    <property type="molecule type" value="Genomic_DNA"/>
</dbReference>
<name>A0A380W2C7_AFIFE</name>
<protein>
    <submittedName>
        <fullName evidence="1">Uncharacterized protein</fullName>
    </submittedName>
</protein>
<accession>A0A380W2C7</accession>
<dbReference type="AlphaFoldDB" id="A0A380W2C7"/>
<evidence type="ECO:0000313" key="2">
    <source>
        <dbReference type="Proteomes" id="UP000254343"/>
    </source>
</evidence>
<gene>
    <name evidence="1" type="ORF">NCTC12722_00261</name>
</gene>
<evidence type="ECO:0000313" key="1">
    <source>
        <dbReference type="EMBL" id="SUU83101.1"/>
    </source>
</evidence>
<dbReference type="Proteomes" id="UP000254343">
    <property type="component" value="Unassembled WGS sequence"/>
</dbReference>
<proteinExistence type="predicted"/>
<organism evidence="1 2">
    <name type="scientific">Afipia felis</name>
    <name type="common">Cat scratch disease bacillus</name>
    <dbReference type="NCBI Taxonomy" id="1035"/>
    <lineage>
        <taxon>Bacteria</taxon>
        <taxon>Pseudomonadati</taxon>
        <taxon>Pseudomonadota</taxon>
        <taxon>Alphaproteobacteria</taxon>
        <taxon>Hyphomicrobiales</taxon>
        <taxon>Nitrobacteraceae</taxon>
        <taxon>Afipia</taxon>
    </lineage>
</organism>
<sequence length="102" mass="11669">MLDEDGEVKYLLEPEYHGNPISNDGSLVTVDYGYEIYRKISEWADFDVRITRLCDKTHGILGEYTEVIVCKKRSYVRPSAKAETDSGSVSLFQKMRALMGRI</sequence>
<reference evidence="1 2" key="1">
    <citation type="submission" date="2018-06" db="EMBL/GenBank/DDBJ databases">
        <authorList>
            <consortium name="Pathogen Informatics"/>
            <person name="Doyle S."/>
        </authorList>
    </citation>
    <scope>NUCLEOTIDE SEQUENCE [LARGE SCALE GENOMIC DNA]</scope>
    <source>
        <strain evidence="1 2">NCTC12722</strain>
    </source>
</reference>
<dbReference type="RefSeq" id="WP_002717882.1">
    <property type="nucleotide sequence ID" value="NZ_UFSI01000001.1"/>
</dbReference>